<evidence type="ECO:0000256" key="1">
    <source>
        <dbReference type="ARBA" id="ARBA00022723"/>
    </source>
</evidence>
<accession>A0AAD8XL03</accession>
<dbReference type="PROSITE" id="PS00497">
    <property type="entry name" value="TYROSINASE_1"/>
    <property type="match status" value="1"/>
</dbReference>
<dbReference type="PANTHER" id="PTHR11474">
    <property type="entry name" value="TYROSINASE FAMILY MEMBER"/>
    <property type="match status" value="1"/>
</dbReference>
<dbReference type="InterPro" id="IPR008922">
    <property type="entry name" value="Di-copper_centre_dom_sf"/>
</dbReference>
<keyword evidence="7" id="KW-1185">Reference proteome</keyword>
<evidence type="ECO:0000313" key="6">
    <source>
        <dbReference type="EMBL" id="KAK1729316.1"/>
    </source>
</evidence>
<protein>
    <recommendedName>
        <fullName evidence="4 5">Tyrosinase copper-binding domain-containing protein</fullName>
    </recommendedName>
</protein>
<dbReference type="RefSeq" id="XP_060369371.1">
    <property type="nucleotide sequence ID" value="XM_060512782.1"/>
</dbReference>
<evidence type="ECO:0000256" key="2">
    <source>
        <dbReference type="ARBA" id="ARBA00023002"/>
    </source>
</evidence>
<keyword evidence="2" id="KW-0560">Oxidoreductase</keyword>
<dbReference type="Proteomes" id="UP001244207">
    <property type="component" value="Unassembled WGS sequence"/>
</dbReference>
<gene>
    <name evidence="6" type="ORF">BDZ83DRAFT_727364</name>
</gene>
<dbReference type="SUPFAM" id="SSF48056">
    <property type="entry name" value="Di-copper centre-containing domain"/>
    <property type="match status" value="1"/>
</dbReference>
<keyword evidence="3" id="KW-0732">Signal</keyword>
<organism evidence="6 7">
    <name type="scientific">Glomerella acutata</name>
    <name type="common">Colletotrichum acutatum</name>
    <dbReference type="NCBI Taxonomy" id="27357"/>
    <lineage>
        <taxon>Eukaryota</taxon>
        <taxon>Fungi</taxon>
        <taxon>Dikarya</taxon>
        <taxon>Ascomycota</taxon>
        <taxon>Pezizomycotina</taxon>
        <taxon>Sordariomycetes</taxon>
        <taxon>Hypocreomycetidae</taxon>
        <taxon>Glomerellales</taxon>
        <taxon>Glomerellaceae</taxon>
        <taxon>Colletotrichum</taxon>
        <taxon>Colletotrichum acutatum species complex</taxon>
    </lineage>
</organism>
<evidence type="ECO:0000259" key="4">
    <source>
        <dbReference type="PROSITE" id="PS00497"/>
    </source>
</evidence>
<feature type="signal peptide" evidence="3">
    <location>
        <begin position="1"/>
        <end position="18"/>
    </location>
</feature>
<evidence type="ECO:0000313" key="7">
    <source>
        <dbReference type="Proteomes" id="UP001244207"/>
    </source>
</evidence>
<dbReference type="PRINTS" id="PR00092">
    <property type="entry name" value="TYROSINASE"/>
</dbReference>
<dbReference type="GO" id="GO:0016491">
    <property type="term" value="F:oxidoreductase activity"/>
    <property type="evidence" value="ECO:0007669"/>
    <property type="project" value="UniProtKB-KW"/>
</dbReference>
<dbReference type="Gene3D" id="1.10.1280.10">
    <property type="entry name" value="Di-copper center containing domain from catechol oxidase"/>
    <property type="match status" value="1"/>
</dbReference>
<feature type="domain" description="Tyrosinase copper-binding" evidence="5">
    <location>
        <begin position="322"/>
        <end position="333"/>
    </location>
</feature>
<dbReference type="InterPro" id="IPR002227">
    <property type="entry name" value="Tyrosinase_Cu-bd"/>
</dbReference>
<proteinExistence type="predicted"/>
<evidence type="ECO:0000259" key="5">
    <source>
        <dbReference type="PROSITE" id="PS00498"/>
    </source>
</evidence>
<dbReference type="EMBL" id="JAHMHS010000012">
    <property type="protein sequence ID" value="KAK1729316.1"/>
    <property type="molecule type" value="Genomic_DNA"/>
</dbReference>
<dbReference type="PROSITE" id="PS00498">
    <property type="entry name" value="TYROSINASE_2"/>
    <property type="match status" value="1"/>
</dbReference>
<feature type="chain" id="PRO_5042026216" description="Tyrosinase copper-binding domain-containing protein" evidence="3">
    <location>
        <begin position="19"/>
        <end position="399"/>
    </location>
</feature>
<dbReference type="GeneID" id="85396680"/>
<name>A0AAD8XL03_GLOAC</name>
<dbReference type="AlphaFoldDB" id="A0AAD8XL03"/>
<sequence length="399" mass="43598">MIPVKITAVLSLAVVACGAPLDTPLEARDAGDVLADLQAQAMENLKAAEANGTISKRGCNLFNASVRRDWAAFSTTERKEYISAVQCMLTSPSKSDPSFAPGARNRYDDFVAVHINQTRTIHGTGNFLTWHRYFTWAYENALKTECGYKGAQPYWNWFAHTDDPRKSPVYDGSDTSLSGDGAFIAHNGSVSASPYGEIAVPSGNGGGCVMSGPLVKVHLTGYSMTVNLGPVSPGMNGLDPNPHGPMEYNPRCLRRDLSSYAASTWLTTPNLLNVTVGQASKNISTFQNELQGRFWDGFLGMHASGHFVANGDASDLYSSPTDPTFFLHHAMVDRVYWIWQALHLWEAFEIAGTITILNLPPSRDATKEDIVEMGVLAQDRPIKELLSTADDTPFCYIYL</sequence>
<dbReference type="InterPro" id="IPR050316">
    <property type="entry name" value="Tyrosinase/Hemocyanin"/>
</dbReference>
<comment type="caution">
    <text evidence="6">The sequence shown here is derived from an EMBL/GenBank/DDBJ whole genome shotgun (WGS) entry which is preliminary data.</text>
</comment>
<dbReference type="PROSITE" id="PS51257">
    <property type="entry name" value="PROKAR_LIPOPROTEIN"/>
    <property type="match status" value="1"/>
</dbReference>
<keyword evidence="1" id="KW-0479">Metal-binding</keyword>
<reference evidence="6" key="1">
    <citation type="submission" date="2021-12" db="EMBL/GenBank/DDBJ databases">
        <title>Comparative genomics, transcriptomics and evolutionary studies reveal genomic signatures of adaptation to plant cell wall in hemibiotrophic fungi.</title>
        <authorList>
            <consortium name="DOE Joint Genome Institute"/>
            <person name="Baroncelli R."/>
            <person name="Diaz J.F."/>
            <person name="Benocci T."/>
            <person name="Peng M."/>
            <person name="Battaglia E."/>
            <person name="Haridas S."/>
            <person name="Andreopoulos W."/>
            <person name="Labutti K."/>
            <person name="Pangilinan J."/>
            <person name="Floch G.L."/>
            <person name="Makela M.R."/>
            <person name="Henrissat B."/>
            <person name="Grigoriev I.V."/>
            <person name="Crouch J.A."/>
            <person name="De Vries R.P."/>
            <person name="Sukno S.A."/>
            <person name="Thon M.R."/>
        </authorList>
    </citation>
    <scope>NUCLEOTIDE SEQUENCE</scope>
    <source>
        <strain evidence="6">CBS 112980</strain>
    </source>
</reference>
<evidence type="ECO:0000256" key="3">
    <source>
        <dbReference type="SAM" id="SignalP"/>
    </source>
</evidence>
<feature type="domain" description="Tyrosinase copper-binding" evidence="4">
    <location>
        <begin position="122"/>
        <end position="139"/>
    </location>
</feature>
<dbReference type="PANTHER" id="PTHR11474:SF125">
    <property type="entry name" value="N-ACETYL-6-HYDROXYTRYPTOPHAN OXIDASE IVOB-RELATED"/>
    <property type="match status" value="1"/>
</dbReference>
<dbReference type="Pfam" id="PF00264">
    <property type="entry name" value="Tyrosinase"/>
    <property type="match status" value="1"/>
</dbReference>
<dbReference type="GO" id="GO:0046872">
    <property type="term" value="F:metal ion binding"/>
    <property type="evidence" value="ECO:0007669"/>
    <property type="project" value="UniProtKB-KW"/>
</dbReference>